<accession>A0AAF0DM66</accession>
<evidence type="ECO:0000256" key="5">
    <source>
        <dbReference type="ARBA" id="ARBA00023136"/>
    </source>
</evidence>
<dbReference type="GO" id="GO:0016020">
    <property type="term" value="C:membrane"/>
    <property type="evidence" value="ECO:0007669"/>
    <property type="project" value="UniProtKB-SubCell"/>
</dbReference>
<organism evidence="7 8">
    <name type="scientific">Emydomyces testavorans</name>
    <dbReference type="NCBI Taxonomy" id="2070801"/>
    <lineage>
        <taxon>Eukaryota</taxon>
        <taxon>Fungi</taxon>
        <taxon>Dikarya</taxon>
        <taxon>Ascomycota</taxon>
        <taxon>Pezizomycotina</taxon>
        <taxon>Eurotiomycetes</taxon>
        <taxon>Eurotiomycetidae</taxon>
        <taxon>Onygenales</taxon>
        <taxon>Nannizziopsiaceae</taxon>
        <taxon>Emydomyces</taxon>
    </lineage>
</organism>
<feature type="transmembrane region" description="Helical" evidence="6">
    <location>
        <begin position="401"/>
        <end position="422"/>
    </location>
</feature>
<dbReference type="Pfam" id="PF00854">
    <property type="entry name" value="PTR2"/>
    <property type="match status" value="2"/>
</dbReference>
<evidence type="ECO:0000256" key="3">
    <source>
        <dbReference type="ARBA" id="ARBA00022692"/>
    </source>
</evidence>
<dbReference type="EMBL" id="CP120631">
    <property type="protein sequence ID" value="WEW61344.1"/>
    <property type="molecule type" value="Genomic_DNA"/>
</dbReference>
<sequence>MTPSMAESKSSSTVRETNIELVATDEEIRTLRNVPDRLPGRVWLACLIAAAERCSFYGSQALFQNCMQYGPNDEIPGILGLGQSAASSINYAFTGTVYLLPIFSGVIADGWLGRYRTIVWATGIYVIGLGILMGCTLPPALRAGAGPPGFVIALVLIAVGLGGCQSTIVPFIADQYEEHAFRVKVTKQGERLEAHGRRVPWDEDFHSQICTGFRAIKVCCTWPVLWLCIGHASSNGISQAGQLNTMGIPNDAIKSSNAIAVIILGIVVQKLLYPYLERRKIAFRPMARIWVGLWSMTLALAYGTGVQGMIYASGPCYKFPLECNTPNGARPTHINVLITLPMYVLIALAEIFAFVTGNEYAYKQAPKGMKSVVQSFYAIMATVGSVLGIALSPLSHNPYLVISWGVVTAIMFVTTCVFWIVFRRVTAGKEVVG</sequence>
<evidence type="ECO:0000313" key="7">
    <source>
        <dbReference type="EMBL" id="WEW61344.1"/>
    </source>
</evidence>
<dbReference type="AlphaFoldDB" id="A0AAF0DM66"/>
<name>A0AAF0DM66_9EURO</name>
<dbReference type="InterPro" id="IPR036259">
    <property type="entry name" value="MFS_trans_sf"/>
</dbReference>
<dbReference type="Proteomes" id="UP001219355">
    <property type="component" value="Chromosome 5"/>
</dbReference>
<protein>
    <submittedName>
        <fullName evidence="7">Peptide transporter ptr2</fullName>
    </submittedName>
</protein>
<dbReference type="PANTHER" id="PTHR11654">
    <property type="entry name" value="OLIGOPEPTIDE TRANSPORTER-RELATED"/>
    <property type="match status" value="1"/>
</dbReference>
<feature type="transmembrane region" description="Helical" evidence="6">
    <location>
        <begin position="91"/>
        <end position="112"/>
    </location>
</feature>
<gene>
    <name evidence="7" type="primary">PTR2_4</name>
    <name evidence="7" type="ORF">PRK78_006834</name>
</gene>
<feature type="transmembrane region" description="Helical" evidence="6">
    <location>
        <begin position="332"/>
        <end position="355"/>
    </location>
</feature>
<keyword evidence="8" id="KW-1185">Reference proteome</keyword>
<dbReference type="InterPro" id="IPR000109">
    <property type="entry name" value="POT_fam"/>
</dbReference>
<comment type="similarity">
    <text evidence="2">Belongs to the major facilitator superfamily. Proton-dependent oligopeptide transporter (POT/PTR) (TC 2.A.17) family.</text>
</comment>
<evidence type="ECO:0000256" key="4">
    <source>
        <dbReference type="ARBA" id="ARBA00022989"/>
    </source>
</evidence>
<evidence type="ECO:0000313" key="8">
    <source>
        <dbReference type="Proteomes" id="UP001219355"/>
    </source>
</evidence>
<proteinExistence type="inferred from homology"/>
<comment type="subcellular location">
    <subcellularLocation>
        <location evidence="1">Membrane</location>
        <topology evidence="1">Multi-pass membrane protein</topology>
    </subcellularLocation>
</comment>
<evidence type="ECO:0000256" key="1">
    <source>
        <dbReference type="ARBA" id="ARBA00004141"/>
    </source>
</evidence>
<evidence type="ECO:0000256" key="2">
    <source>
        <dbReference type="ARBA" id="ARBA00005982"/>
    </source>
</evidence>
<keyword evidence="5 6" id="KW-0472">Membrane</keyword>
<feature type="transmembrane region" description="Helical" evidence="6">
    <location>
        <begin position="288"/>
        <end position="312"/>
    </location>
</feature>
<dbReference type="Gene3D" id="1.20.1250.20">
    <property type="entry name" value="MFS general substrate transporter like domains"/>
    <property type="match status" value="2"/>
</dbReference>
<feature type="transmembrane region" description="Helical" evidence="6">
    <location>
        <begin position="118"/>
        <end position="137"/>
    </location>
</feature>
<dbReference type="SUPFAM" id="SSF103473">
    <property type="entry name" value="MFS general substrate transporter"/>
    <property type="match status" value="1"/>
</dbReference>
<dbReference type="GO" id="GO:0022857">
    <property type="term" value="F:transmembrane transporter activity"/>
    <property type="evidence" value="ECO:0007669"/>
    <property type="project" value="InterPro"/>
</dbReference>
<keyword evidence="3 6" id="KW-0812">Transmembrane</keyword>
<keyword evidence="4 6" id="KW-1133">Transmembrane helix</keyword>
<feature type="transmembrane region" description="Helical" evidence="6">
    <location>
        <begin position="376"/>
        <end position="395"/>
    </location>
</feature>
<reference evidence="7" key="1">
    <citation type="submission" date="2023-03" db="EMBL/GenBank/DDBJ databases">
        <title>Emydomyces testavorans Genome Sequence.</title>
        <authorList>
            <person name="Hoyer L."/>
        </authorList>
    </citation>
    <scope>NUCLEOTIDE SEQUENCE</scope>
    <source>
        <strain evidence="7">16-2883</strain>
    </source>
</reference>
<evidence type="ECO:0000256" key="6">
    <source>
        <dbReference type="SAM" id="Phobius"/>
    </source>
</evidence>
<feature type="transmembrane region" description="Helical" evidence="6">
    <location>
        <begin position="149"/>
        <end position="173"/>
    </location>
</feature>